<feature type="domain" description="HTH cro/C1-type" evidence="2">
    <location>
        <begin position="8"/>
        <end position="62"/>
    </location>
</feature>
<dbReference type="InterPro" id="IPR001387">
    <property type="entry name" value="Cro/C1-type_HTH"/>
</dbReference>
<keyword evidence="1" id="KW-0238">DNA-binding</keyword>
<protein>
    <submittedName>
        <fullName evidence="3">Helix-turn-helix transcriptional regulator</fullName>
    </submittedName>
</protein>
<dbReference type="PANTHER" id="PTHR46558">
    <property type="entry name" value="TRACRIPTIONAL REGULATORY PROTEIN-RELATED-RELATED"/>
    <property type="match status" value="1"/>
</dbReference>
<gene>
    <name evidence="3" type="ORF">AB1471_10545</name>
</gene>
<evidence type="ECO:0000256" key="1">
    <source>
        <dbReference type="ARBA" id="ARBA00023125"/>
    </source>
</evidence>
<dbReference type="SUPFAM" id="SSF47413">
    <property type="entry name" value="lambda repressor-like DNA-binding domains"/>
    <property type="match status" value="1"/>
</dbReference>
<dbReference type="CDD" id="cd00093">
    <property type="entry name" value="HTH_XRE"/>
    <property type="match status" value="1"/>
</dbReference>
<evidence type="ECO:0000313" key="4">
    <source>
        <dbReference type="Proteomes" id="UP001556040"/>
    </source>
</evidence>
<dbReference type="Gene3D" id="1.10.260.40">
    <property type="entry name" value="lambda repressor-like DNA-binding domains"/>
    <property type="match status" value="1"/>
</dbReference>
<evidence type="ECO:0000259" key="2">
    <source>
        <dbReference type="PROSITE" id="PS50943"/>
    </source>
</evidence>
<dbReference type="Proteomes" id="UP001556040">
    <property type="component" value="Unassembled WGS sequence"/>
</dbReference>
<comment type="caution">
    <text evidence="3">The sequence shown here is derived from an EMBL/GenBank/DDBJ whole genome shotgun (WGS) entry which is preliminary data.</text>
</comment>
<organism evidence="3 4">
    <name type="scientific">Jeotgalibacillus marinus</name>
    <dbReference type="NCBI Taxonomy" id="86667"/>
    <lineage>
        <taxon>Bacteria</taxon>
        <taxon>Bacillati</taxon>
        <taxon>Bacillota</taxon>
        <taxon>Bacilli</taxon>
        <taxon>Bacillales</taxon>
        <taxon>Caryophanaceae</taxon>
        <taxon>Jeotgalibacillus</taxon>
    </lineage>
</organism>
<dbReference type="PANTHER" id="PTHR46558:SF11">
    <property type="entry name" value="HTH-TYPE TRANSCRIPTIONAL REGULATOR XRE"/>
    <property type="match status" value="1"/>
</dbReference>
<name>A0ABV3Q4H7_9BACL</name>
<dbReference type="InterPro" id="IPR010982">
    <property type="entry name" value="Lambda_DNA-bd_dom_sf"/>
</dbReference>
<sequence length="116" mass="13578">MSTFGKRLRLLRNEKKLKQEELGEKVGITQGAVGMYERGEREPSLEMIEKLRAFFGVTTDYLLGVSTERHLSVSQFKETSRLYTLLQSITDDKERRDLERQILDYAKYLTNNKLKT</sequence>
<dbReference type="RefSeq" id="WP_367779721.1">
    <property type="nucleotide sequence ID" value="NZ_JBFMIA010000008.1"/>
</dbReference>
<reference evidence="3 4" key="1">
    <citation type="journal article" date="1979" name="Int. J. Syst. Evol. Microbiol.">
        <title>Bacillus globisporus subsp. marinus subsp. nov.</title>
        <authorList>
            <person name="Liu H."/>
        </authorList>
    </citation>
    <scope>NUCLEOTIDE SEQUENCE [LARGE SCALE GENOMIC DNA]</scope>
    <source>
        <strain evidence="3 4">DSM 1297</strain>
    </source>
</reference>
<dbReference type="SMART" id="SM00530">
    <property type="entry name" value="HTH_XRE"/>
    <property type="match status" value="1"/>
</dbReference>
<accession>A0ABV3Q4H7</accession>
<dbReference type="Pfam" id="PF01381">
    <property type="entry name" value="HTH_3"/>
    <property type="match status" value="1"/>
</dbReference>
<evidence type="ECO:0000313" key="3">
    <source>
        <dbReference type="EMBL" id="MEW9502233.1"/>
    </source>
</evidence>
<proteinExistence type="predicted"/>
<dbReference type="PROSITE" id="PS50943">
    <property type="entry name" value="HTH_CROC1"/>
    <property type="match status" value="1"/>
</dbReference>
<keyword evidence="4" id="KW-1185">Reference proteome</keyword>
<dbReference type="EMBL" id="JBFMIA010000008">
    <property type="protein sequence ID" value="MEW9502233.1"/>
    <property type="molecule type" value="Genomic_DNA"/>
</dbReference>